<evidence type="ECO:0000256" key="1">
    <source>
        <dbReference type="PROSITE-ProRule" id="PRU01379"/>
    </source>
</evidence>
<dbReference type="EMBL" id="AP012338">
    <property type="protein sequence ID" value="BAM03767.1"/>
    <property type="molecule type" value="Genomic_DNA"/>
</dbReference>
<feature type="domain" description="Peptidase M14" evidence="3">
    <location>
        <begin position="42"/>
        <end position="312"/>
    </location>
</feature>
<dbReference type="SUPFAM" id="SSF53187">
    <property type="entry name" value="Zn-dependent exopeptidases"/>
    <property type="match status" value="1"/>
</dbReference>
<evidence type="ECO:0000313" key="4">
    <source>
        <dbReference type="EMBL" id="BAM03767.1"/>
    </source>
</evidence>
<reference evidence="4 5" key="1">
    <citation type="submission" date="2012-02" db="EMBL/GenBank/DDBJ databases">
        <title>Complete genome sequence of Phycisphaera mikurensis NBRC 102666.</title>
        <authorList>
            <person name="Ankai A."/>
            <person name="Hosoyama A."/>
            <person name="Terui Y."/>
            <person name="Sekine M."/>
            <person name="Fukai R."/>
            <person name="Kato Y."/>
            <person name="Nakamura S."/>
            <person name="Yamada-Narita S."/>
            <person name="Kawakoshi A."/>
            <person name="Fukunaga Y."/>
            <person name="Yamazaki S."/>
            <person name="Fujita N."/>
        </authorList>
    </citation>
    <scope>NUCLEOTIDE SEQUENCE [LARGE SCALE GENOMIC DNA]</scope>
    <source>
        <strain evidence="5">NBRC 102666 / KCTC 22515 / FYK2301M01</strain>
    </source>
</reference>
<evidence type="ECO:0000256" key="2">
    <source>
        <dbReference type="SAM" id="SignalP"/>
    </source>
</evidence>
<dbReference type="GO" id="GO:0006508">
    <property type="term" value="P:proteolysis"/>
    <property type="evidence" value="ECO:0007669"/>
    <property type="project" value="InterPro"/>
</dbReference>
<name>I0IES9_PHYMF</name>
<sequence length="508" mass="54457">MLARPALRSPAAQRRGILAALGSFLLIAWAAAPAATARAEGRVTTSAAMEERLATFAGVPGFAVETIGESVEGIPIRAVVAIPRARMAVRHRVLLVGAQHGDEHAGKEAILNLLGDLAAGDLLLPPGVELHAIPMANPDGVDADRRRNAAGFDLNRDHALLSQPETRALHAYAARVRPTVVVDCHEFTRDSGSYADRGWGEWPLIMLDGANSPLLPGGVLELGLGWVEAAVEPMAEAGFAYQRYLVGGPPPENEIRPSTLDADDARNGLSFFGGLGFIIESGVKRSAGDPQADLPERVAAYRVLLDRFVTDTERLEETRATLARLHAEPLGETIVTNALWARTEPGAVPYPVVDLASGETVRVPALRFATERVIKGQATKPAGYAVPAAHAEAWADLLAAHAVPFERLEEPRSVSAEATELVRVEEAYDPVHDRYGGRQVVAGIPAAEVTLDVGSLLVDLAALPDPLTRRRAVAVLEPRQLYGLSQWPRWRAMIGDDRLSPVLRVMAE</sequence>
<dbReference type="Proteomes" id="UP000007881">
    <property type="component" value="Chromosome"/>
</dbReference>
<proteinExistence type="inferred from homology"/>
<dbReference type="Gene3D" id="3.40.630.10">
    <property type="entry name" value="Zn peptidases"/>
    <property type="match status" value="1"/>
</dbReference>
<dbReference type="PROSITE" id="PS52035">
    <property type="entry name" value="PEPTIDASE_M14"/>
    <property type="match status" value="1"/>
</dbReference>
<dbReference type="GO" id="GO:0008270">
    <property type="term" value="F:zinc ion binding"/>
    <property type="evidence" value="ECO:0007669"/>
    <property type="project" value="InterPro"/>
</dbReference>
<accession>I0IES9</accession>
<feature type="chain" id="PRO_5003628783" description="Peptidase M14 domain-containing protein" evidence="2">
    <location>
        <begin position="35"/>
        <end position="508"/>
    </location>
</feature>
<dbReference type="OrthoDB" id="6221272at2"/>
<organism evidence="4 5">
    <name type="scientific">Phycisphaera mikurensis (strain NBRC 102666 / KCTC 22515 / FYK2301M01)</name>
    <dbReference type="NCBI Taxonomy" id="1142394"/>
    <lineage>
        <taxon>Bacteria</taxon>
        <taxon>Pseudomonadati</taxon>
        <taxon>Planctomycetota</taxon>
        <taxon>Phycisphaerae</taxon>
        <taxon>Phycisphaerales</taxon>
        <taxon>Phycisphaeraceae</taxon>
        <taxon>Phycisphaera</taxon>
    </lineage>
</organism>
<dbReference type="CDD" id="cd06242">
    <property type="entry name" value="M14-like"/>
    <property type="match status" value="1"/>
</dbReference>
<dbReference type="eggNOG" id="COG2866">
    <property type="taxonomic scope" value="Bacteria"/>
</dbReference>
<gene>
    <name evidence="4" type="ordered locus">PSMK_16080</name>
</gene>
<dbReference type="Pfam" id="PF00246">
    <property type="entry name" value="Peptidase_M14"/>
    <property type="match status" value="1"/>
</dbReference>
<evidence type="ECO:0000259" key="3">
    <source>
        <dbReference type="PROSITE" id="PS52035"/>
    </source>
</evidence>
<evidence type="ECO:0000313" key="5">
    <source>
        <dbReference type="Proteomes" id="UP000007881"/>
    </source>
</evidence>
<dbReference type="GO" id="GO:0004181">
    <property type="term" value="F:metallocarboxypeptidase activity"/>
    <property type="evidence" value="ECO:0007669"/>
    <property type="project" value="InterPro"/>
</dbReference>
<keyword evidence="5" id="KW-1185">Reference proteome</keyword>
<dbReference type="RefSeq" id="WP_014436985.1">
    <property type="nucleotide sequence ID" value="NC_017080.1"/>
</dbReference>
<comment type="similarity">
    <text evidence="1">Belongs to the peptidase M14 family.</text>
</comment>
<dbReference type="AlphaFoldDB" id="I0IES9"/>
<dbReference type="KEGG" id="phm:PSMK_16080"/>
<feature type="signal peptide" evidence="2">
    <location>
        <begin position="1"/>
        <end position="34"/>
    </location>
</feature>
<dbReference type="InterPro" id="IPR000834">
    <property type="entry name" value="Peptidase_M14"/>
</dbReference>
<dbReference type="HOGENOM" id="CLU_530841_0_0_0"/>
<protein>
    <recommendedName>
        <fullName evidence="3">Peptidase M14 domain-containing protein</fullName>
    </recommendedName>
</protein>
<keyword evidence="2" id="KW-0732">Signal</keyword>
<feature type="active site" description="Proton donor/acceptor" evidence="1">
    <location>
        <position position="280"/>
    </location>
</feature>